<dbReference type="InterPro" id="IPR044822">
    <property type="entry name" value="Myb_DNA-bind_4"/>
</dbReference>
<dbReference type="AlphaFoldDB" id="A0AAW1M0A4"/>
<dbReference type="Pfam" id="PF13837">
    <property type="entry name" value="Myb_DNA-bind_4"/>
    <property type="match status" value="1"/>
</dbReference>
<evidence type="ECO:0000313" key="3">
    <source>
        <dbReference type="EMBL" id="KAK9739464.1"/>
    </source>
</evidence>
<dbReference type="PANTHER" id="PTHR47595">
    <property type="entry name" value="HEAT SHOCK 70 KDA PROTEIN 14"/>
    <property type="match status" value="1"/>
</dbReference>
<gene>
    <name evidence="3" type="ORF">QE152_g9042</name>
</gene>
<evidence type="ECO:0000313" key="4">
    <source>
        <dbReference type="Proteomes" id="UP001458880"/>
    </source>
</evidence>
<feature type="domain" description="Myb/SANT-like DNA-binding" evidence="2">
    <location>
        <begin position="91"/>
        <end position="174"/>
    </location>
</feature>
<dbReference type="GO" id="GO:0003677">
    <property type="term" value="F:DNA binding"/>
    <property type="evidence" value="ECO:0007669"/>
    <property type="project" value="UniProtKB-KW"/>
</dbReference>
<dbReference type="EMBL" id="JASPKY010000075">
    <property type="protein sequence ID" value="KAK9739464.1"/>
    <property type="molecule type" value="Genomic_DNA"/>
</dbReference>
<evidence type="ECO:0000259" key="2">
    <source>
        <dbReference type="Pfam" id="PF13837"/>
    </source>
</evidence>
<dbReference type="Gene3D" id="1.10.10.60">
    <property type="entry name" value="Homeodomain-like"/>
    <property type="match status" value="1"/>
</dbReference>
<reference evidence="3 4" key="1">
    <citation type="journal article" date="2024" name="BMC Genomics">
        <title>De novo assembly and annotation of Popillia japonica's genome with initial clues to its potential as an invasive pest.</title>
        <authorList>
            <person name="Cucini C."/>
            <person name="Boschi S."/>
            <person name="Funari R."/>
            <person name="Cardaioli E."/>
            <person name="Iannotti N."/>
            <person name="Marturano G."/>
            <person name="Paoli F."/>
            <person name="Bruttini M."/>
            <person name="Carapelli A."/>
            <person name="Frati F."/>
            <person name="Nardi F."/>
        </authorList>
    </citation>
    <scope>NUCLEOTIDE SEQUENCE [LARGE SCALE GENOMIC DNA]</scope>
    <source>
        <strain evidence="3">DMR45628</strain>
    </source>
</reference>
<name>A0AAW1M0A4_POPJA</name>
<evidence type="ECO:0000256" key="1">
    <source>
        <dbReference type="SAM" id="MobiDB-lite"/>
    </source>
</evidence>
<comment type="caution">
    <text evidence="3">The sequence shown here is derived from an EMBL/GenBank/DDBJ whole genome shotgun (WGS) entry which is preliminary data.</text>
</comment>
<proteinExistence type="predicted"/>
<dbReference type="PANTHER" id="PTHR47595:SF1">
    <property type="entry name" value="MYB_SANT-LIKE DNA-BINDING DOMAIN-CONTAINING PROTEIN"/>
    <property type="match status" value="1"/>
</dbReference>
<feature type="region of interest" description="Disordered" evidence="1">
    <location>
        <begin position="179"/>
        <end position="198"/>
    </location>
</feature>
<keyword evidence="3" id="KW-0238">DNA-binding</keyword>
<sequence length="276" mass="31585">MFVNNVMSEFKILVLEDGLTTYRLLVSNDDYDRAQNDMEFVYSLLFHAKCTNSVQVHEKEEISGNVIINVEESTEPLVPVDSGSNKNSGSYNETIALINCVSTHIKDLNHPRKRKTMFENIANDMISNGHSVNAQQVHLKWKSLLRSYKACKDNKSKTGRSPSRFNFFDQIDAIVGDKPNNSCEHTLESSEESSITVTNTEQLSQIVSSDEDNTSKDAQANKSRKRKRSSQAADLKELIEMKREEYKKRQERFDRKCITEEKKIELLNKLISEGHN</sequence>
<organism evidence="3 4">
    <name type="scientific">Popillia japonica</name>
    <name type="common">Japanese beetle</name>
    <dbReference type="NCBI Taxonomy" id="7064"/>
    <lineage>
        <taxon>Eukaryota</taxon>
        <taxon>Metazoa</taxon>
        <taxon>Ecdysozoa</taxon>
        <taxon>Arthropoda</taxon>
        <taxon>Hexapoda</taxon>
        <taxon>Insecta</taxon>
        <taxon>Pterygota</taxon>
        <taxon>Neoptera</taxon>
        <taxon>Endopterygota</taxon>
        <taxon>Coleoptera</taxon>
        <taxon>Polyphaga</taxon>
        <taxon>Scarabaeiformia</taxon>
        <taxon>Scarabaeidae</taxon>
        <taxon>Rutelinae</taxon>
        <taxon>Popillia</taxon>
    </lineage>
</organism>
<dbReference type="Proteomes" id="UP001458880">
    <property type="component" value="Unassembled WGS sequence"/>
</dbReference>
<keyword evidence="4" id="KW-1185">Reference proteome</keyword>
<protein>
    <submittedName>
        <fullName evidence="3">Myb/SANT-like DNA-binding domain</fullName>
    </submittedName>
</protein>
<feature type="region of interest" description="Disordered" evidence="1">
    <location>
        <begin position="205"/>
        <end position="239"/>
    </location>
</feature>
<accession>A0AAW1M0A4</accession>